<evidence type="ECO:0000313" key="3">
    <source>
        <dbReference type="EMBL" id="KKM53902.1"/>
    </source>
</evidence>
<dbReference type="EMBL" id="LAZR01011918">
    <property type="protein sequence ID" value="KKM53902.1"/>
    <property type="molecule type" value="Genomic_DNA"/>
</dbReference>
<dbReference type="PRINTS" id="PR00449">
    <property type="entry name" value="RASTRNSFRMNG"/>
</dbReference>
<evidence type="ECO:0008006" key="4">
    <source>
        <dbReference type="Google" id="ProtNLM"/>
    </source>
</evidence>
<evidence type="ECO:0000256" key="1">
    <source>
        <dbReference type="ARBA" id="ARBA00022741"/>
    </source>
</evidence>
<reference evidence="3" key="1">
    <citation type="journal article" date="2015" name="Nature">
        <title>Complex archaea that bridge the gap between prokaryotes and eukaryotes.</title>
        <authorList>
            <person name="Spang A."/>
            <person name="Saw J.H."/>
            <person name="Jorgensen S.L."/>
            <person name="Zaremba-Niedzwiedzka K."/>
            <person name="Martijn J."/>
            <person name="Lind A.E."/>
            <person name="van Eijk R."/>
            <person name="Schleper C."/>
            <person name="Guy L."/>
            <person name="Ettema T.J."/>
        </authorList>
    </citation>
    <scope>NUCLEOTIDE SEQUENCE</scope>
</reference>
<proteinExistence type="predicted"/>
<dbReference type="Gene3D" id="3.40.50.300">
    <property type="entry name" value="P-loop containing nucleotide triphosphate hydrolases"/>
    <property type="match status" value="1"/>
</dbReference>
<sequence>MLRQVFILKEEKVIYNKNFGKAVPTEEFNTLYRQIIEEISKGTGIEQDSFDYIKFKIVFKYEEQTGLMFMFITDVNDTLARTKKELDILQKEFLDTFGDNLDNLDPVLMEILNPIIDSVHRNLKTKIALVGFSGVGKTTSTNLICASEIPSVHIPTITGKISSVKIGKLYFHLWDFAGQEQFSYLWNDFILGSDAVLIITNSTLENVEKSRFFVELVKERASYARVAVIGNKQDLPNALSVEKIEEILGVKTYSMIAIDPKNRDKMIQIIADILGISSDASPLLKPLFERDELINQARKSLENGDIAQTAEYFERISDLCLELGDDGLYKEFYEKAKKLKSYLTGI</sequence>
<accession>A0A0F9JAF8</accession>
<evidence type="ECO:0000256" key="2">
    <source>
        <dbReference type="ARBA" id="ARBA00023134"/>
    </source>
</evidence>
<dbReference type="InterPro" id="IPR006689">
    <property type="entry name" value="Small_GTPase_ARF/SAR"/>
</dbReference>
<comment type="caution">
    <text evidence="3">The sequence shown here is derived from an EMBL/GenBank/DDBJ whole genome shotgun (WGS) entry which is preliminary data.</text>
</comment>
<dbReference type="SMART" id="SM00173">
    <property type="entry name" value="RAS"/>
    <property type="match status" value="1"/>
</dbReference>
<dbReference type="GO" id="GO:0003924">
    <property type="term" value="F:GTPase activity"/>
    <property type="evidence" value="ECO:0007669"/>
    <property type="project" value="InterPro"/>
</dbReference>
<dbReference type="InterPro" id="IPR027417">
    <property type="entry name" value="P-loop_NTPase"/>
</dbReference>
<dbReference type="GO" id="GO:0005525">
    <property type="term" value="F:GTP binding"/>
    <property type="evidence" value="ECO:0007669"/>
    <property type="project" value="UniProtKB-KW"/>
</dbReference>
<dbReference type="PANTHER" id="PTHR45732:SF7">
    <property type="entry name" value="ADP-RIBOSYLATION FACTOR-LIKE PROTEIN 8"/>
    <property type="match status" value="1"/>
</dbReference>
<gene>
    <name evidence="3" type="ORF">LCGC14_1554000</name>
</gene>
<protein>
    <recommendedName>
        <fullName evidence="4">GTP-binding protein</fullName>
    </recommendedName>
</protein>
<dbReference type="AlphaFoldDB" id="A0A0F9JAF8"/>
<keyword evidence="2" id="KW-0342">GTP-binding</keyword>
<dbReference type="Pfam" id="PF00025">
    <property type="entry name" value="Arf"/>
    <property type="match status" value="1"/>
</dbReference>
<dbReference type="SMART" id="SM00175">
    <property type="entry name" value="RAB"/>
    <property type="match status" value="1"/>
</dbReference>
<dbReference type="SUPFAM" id="SSF52540">
    <property type="entry name" value="P-loop containing nucleoside triphosphate hydrolases"/>
    <property type="match status" value="1"/>
</dbReference>
<dbReference type="PANTHER" id="PTHR45732">
    <property type="entry name" value="ADP-RIBOSYLATION FACTOR-LIKE PROTEIN 8"/>
    <property type="match status" value="1"/>
</dbReference>
<dbReference type="SMART" id="SM00177">
    <property type="entry name" value="ARF"/>
    <property type="match status" value="1"/>
</dbReference>
<keyword evidence="1" id="KW-0547">Nucleotide-binding</keyword>
<name>A0A0F9JAF8_9ZZZZ</name>
<organism evidence="3">
    <name type="scientific">marine sediment metagenome</name>
    <dbReference type="NCBI Taxonomy" id="412755"/>
    <lineage>
        <taxon>unclassified sequences</taxon>
        <taxon>metagenomes</taxon>
        <taxon>ecological metagenomes</taxon>
    </lineage>
</organism>